<comment type="caution">
    <text evidence="3">The sequence shown here is derived from an EMBL/GenBank/DDBJ whole genome shotgun (WGS) entry which is preliminary data.</text>
</comment>
<feature type="compositionally biased region" description="Polar residues" evidence="1">
    <location>
        <begin position="181"/>
        <end position="192"/>
    </location>
</feature>
<dbReference type="Proteomes" id="UP000004816">
    <property type="component" value="Unassembled WGS sequence"/>
</dbReference>
<proteinExistence type="predicted"/>
<keyword evidence="2" id="KW-0472">Membrane</keyword>
<feature type="compositionally biased region" description="Low complexity" evidence="1">
    <location>
        <begin position="206"/>
        <end position="241"/>
    </location>
</feature>
<dbReference type="EMBL" id="ACZI02000001">
    <property type="protein sequence ID" value="ERG69433.1"/>
    <property type="molecule type" value="Genomic_DNA"/>
</dbReference>
<evidence type="ECO:0000256" key="1">
    <source>
        <dbReference type="SAM" id="MobiDB-lite"/>
    </source>
</evidence>
<feature type="non-terminal residue" evidence="3">
    <location>
        <position position="376"/>
    </location>
</feature>
<evidence type="ECO:0000256" key="2">
    <source>
        <dbReference type="SAM" id="Phobius"/>
    </source>
</evidence>
<organism evidence="3 4">
    <name type="scientific">Segniliparus rugosus (strain ATCC BAA-974 / DSM 45345 / CCUG 50838 / CIP 108380 / JCM 13579 / CDC 945)</name>
    <dbReference type="NCBI Taxonomy" id="679197"/>
    <lineage>
        <taxon>Bacteria</taxon>
        <taxon>Bacillati</taxon>
        <taxon>Actinomycetota</taxon>
        <taxon>Actinomycetes</taxon>
        <taxon>Mycobacteriales</taxon>
        <taxon>Segniliparaceae</taxon>
        <taxon>Segniliparus</taxon>
    </lineage>
</organism>
<feature type="region of interest" description="Disordered" evidence="1">
    <location>
        <begin position="162"/>
        <end position="289"/>
    </location>
</feature>
<dbReference type="HOGENOM" id="CLU_736777_0_0_11"/>
<dbReference type="STRING" id="679197.HMPREF9336_04129"/>
<sequence>MGLSWPSAYDWLWDKAQQYWPKADESGLRTAEQSFMAALPDVESAFSNLVSGHQDLVKALGESDSATAAQTKLADIQSRGETLNQIISAEFSMMNAAPQNIDTAKQGLIDKAKTADSNAKSGLMGFLAEYAPSVAQSQKEKAAGQFDSDAKPVHDTYTQSNQKLLQLPDGVDGSDDGPVKTNANYKQVSGTDGTALGPATATRNTSYKSASSADRDASAPATQDASYRSASSADGDASAPATQDASYKQGGGQSPSTSGQGGSQGAGGGQGSGGSGASGGGASTGVQSGAAVADHAAPAAASQAAPASGGGGGVSPSIGGIGVVRLVVGLVRLRVLAGSAVLGVVLVGRFLGRGRRARGLRRGLRLRSPRRALASG</sequence>
<keyword evidence="4" id="KW-1185">Reference proteome</keyword>
<reference evidence="3 4" key="1">
    <citation type="journal article" date="2011" name="Stand. Genomic Sci.">
        <title>High quality draft genome sequence of Segniliparus rugosus CDC 945(T)= (ATCC BAA-974(T)).</title>
        <authorList>
            <person name="Earl A.M."/>
            <person name="Desjardins C.A."/>
            <person name="Fitzgerald M.G."/>
            <person name="Arachchi H.M."/>
            <person name="Zeng Q."/>
            <person name="Mehta T."/>
            <person name="Griggs A."/>
            <person name="Birren B.W."/>
            <person name="Toney N.C."/>
            <person name="Carr J."/>
            <person name="Posey J."/>
            <person name="Butler W.R."/>
        </authorList>
    </citation>
    <scope>NUCLEOTIDE SEQUENCE [LARGE SCALE GENOMIC DNA]</scope>
    <source>
        <strain evidence="4">ATCC BAA-974 / DSM 45345 / CCUG 50838 / CIP 108380 / JCM 13579 / CDC 945</strain>
    </source>
</reference>
<keyword evidence="2" id="KW-1133">Transmembrane helix</keyword>
<feature type="transmembrane region" description="Helical" evidence="2">
    <location>
        <begin position="333"/>
        <end position="352"/>
    </location>
</feature>
<protein>
    <submittedName>
        <fullName evidence="3">Uncharacterized protein</fullName>
    </submittedName>
</protein>
<dbReference type="AlphaFoldDB" id="U1N9H0"/>
<evidence type="ECO:0000313" key="4">
    <source>
        <dbReference type="Proteomes" id="UP000004816"/>
    </source>
</evidence>
<gene>
    <name evidence="3" type="ORF">HMPREF9336_04129</name>
</gene>
<keyword evidence="2" id="KW-0812">Transmembrane</keyword>
<evidence type="ECO:0000313" key="3">
    <source>
        <dbReference type="EMBL" id="ERG69433.1"/>
    </source>
</evidence>
<accession>U1N9H0</accession>
<feature type="compositionally biased region" description="Gly residues" evidence="1">
    <location>
        <begin position="249"/>
        <end position="283"/>
    </location>
</feature>
<name>U1N9H0_SEGRC</name>